<dbReference type="SUPFAM" id="SSF103473">
    <property type="entry name" value="MFS general substrate transporter"/>
    <property type="match status" value="1"/>
</dbReference>
<feature type="transmembrane region" description="Helical" evidence="7">
    <location>
        <begin position="169"/>
        <end position="187"/>
    </location>
</feature>
<organism evidence="8 9">
    <name type="scientific">Fusarium mundagurra</name>
    <dbReference type="NCBI Taxonomy" id="1567541"/>
    <lineage>
        <taxon>Eukaryota</taxon>
        <taxon>Fungi</taxon>
        <taxon>Dikarya</taxon>
        <taxon>Ascomycota</taxon>
        <taxon>Pezizomycotina</taxon>
        <taxon>Sordariomycetes</taxon>
        <taxon>Hypocreomycetidae</taxon>
        <taxon>Hypocreales</taxon>
        <taxon>Nectriaceae</taxon>
        <taxon>Fusarium</taxon>
        <taxon>Fusarium fujikuroi species complex</taxon>
    </lineage>
</organism>
<keyword evidence="2" id="KW-0813">Transport</keyword>
<evidence type="ECO:0000256" key="4">
    <source>
        <dbReference type="ARBA" id="ARBA00022989"/>
    </source>
</evidence>
<dbReference type="AlphaFoldDB" id="A0A8H5Y2J8"/>
<dbReference type="EMBL" id="JAAOAN010000550">
    <property type="protein sequence ID" value="KAF5703630.1"/>
    <property type="molecule type" value="Genomic_DNA"/>
</dbReference>
<evidence type="ECO:0000256" key="3">
    <source>
        <dbReference type="ARBA" id="ARBA00022692"/>
    </source>
</evidence>
<dbReference type="OrthoDB" id="6730379at2759"/>
<feature type="transmembrane region" description="Helical" evidence="7">
    <location>
        <begin position="30"/>
        <end position="54"/>
    </location>
</feature>
<dbReference type="Pfam" id="PF07690">
    <property type="entry name" value="MFS_1"/>
    <property type="match status" value="1"/>
</dbReference>
<comment type="subcellular location">
    <subcellularLocation>
        <location evidence="1">Membrane</location>
        <topology evidence="1">Multi-pass membrane protein</topology>
    </subcellularLocation>
</comment>
<accession>A0A8H5Y2J8</accession>
<protein>
    <submittedName>
        <fullName evidence="8">Allantoate permease</fullName>
    </submittedName>
</protein>
<evidence type="ECO:0000313" key="8">
    <source>
        <dbReference type="EMBL" id="KAF5703630.1"/>
    </source>
</evidence>
<dbReference type="PANTHER" id="PTHR43791:SF74">
    <property type="entry name" value="TRANSPORTER, PUTATIVE (AFU_ORTHOLOGUE AFUA_1G17530)-RELATED"/>
    <property type="match status" value="1"/>
</dbReference>
<keyword evidence="3 7" id="KW-0812">Transmembrane</keyword>
<comment type="caution">
    <text evidence="8">The sequence shown here is derived from an EMBL/GenBank/DDBJ whole genome shotgun (WGS) entry which is preliminary data.</text>
</comment>
<gene>
    <name evidence="8" type="ORF">FMUND_12923</name>
</gene>
<keyword evidence="9" id="KW-1185">Reference proteome</keyword>
<keyword evidence="4 7" id="KW-1133">Transmembrane helix</keyword>
<dbReference type="PANTHER" id="PTHR43791">
    <property type="entry name" value="PERMEASE-RELATED"/>
    <property type="match status" value="1"/>
</dbReference>
<feature type="transmembrane region" description="Helical" evidence="7">
    <location>
        <begin position="138"/>
        <end position="157"/>
    </location>
</feature>
<proteinExistence type="predicted"/>
<name>A0A8H5Y2J8_9HYPO</name>
<dbReference type="Gene3D" id="1.20.1250.20">
    <property type="entry name" value="MFS general substrate transporter like domains"/>
    <property type="match status" value="1"/>
</dbReference>
<dbReference type="InterPro" id="IPR036259">
    <property type="entry name" value="MFS_trans_sf"/>
</dbReference>
<keyword evidence="6" id="KW-0325">Glycoprotein</keyword>
<feature type="transmembrane region" description="Helical" evidence="7">
    <location>
        <begin position="193"/>
        <end position="215"/>
    </location>
</feature>
<dbReference type="InterPro" id="IPR011701">
    <property type="entry name" value="MFS"/>
</dbReference>
<dbReference type="Proteomes" id="UP000544331">
    <property type="component" value="Unassembled WGS sequence"/>
</dbReference>
<evidence type="ECO:0000256" key="5">
    <source>
        <dbReference type="ARBA" id="ARBA00023136"/>
    </source>
</evidence>
<evidence type="ECO:0000256" key="1">
    <source>
        <dbReference type="ARBA" id="ARBA00004141"/>
    </source>
</evidence>
<evidence type="ECO:0000313" key="9">
    <source>
        <dbReference type="Proteomes" id="UP000544331"/>
    </source>
</evidence>
<evidence type="ECO:0000256" key="2">
    <source>
        <dbReference type="ARBA" id="ARBA00022448"/>
    </source>
</evidence>
<sequence length="217" mass="23894">MGFWYSSAGAVNLVSPLINYGLGSIKGSIFGWRILSIFASVISLLWSLVVYALLPDLPVTAKRLTEDERALAILHLRKNNTGFEKTRLKPRQIWETLARYQLWSLCLLGMLCSTATSAANTFSSLVFKGLGFSVFHTLLLNIPLGAISIFTIVGSGWLGRTFPNVRHHIYTIAYLPVITGCVLLWQLPASQTAGRIVGIYLVSFFGSSHIQVIVFGT</sequence>
<evidence type="ECO:0000256" key="7">
    <source>
        <dbReference type="SAM" id="Phobius"/>
    </source>
</evidence>
<feature type="transmembrane region" description="Helical" evidence="7">
    <location>
        <begin position="97"/>
        <end position="118"/>
    </location>
</feature>
<keyword evidence="5 7" id="KW-0472">Membrane</keyword>
<evidence type="ECO:0000256" key="6">
    <source>
        <dbReference type="ARBA" id="ARBA00023180"/>
    </source>
</evidence>
<reference evidence="8 9" key="1">
    <citation type="submission" date="2020-05" db="EMBL/GenBank/DDBJ databases">
        <title>Identification and distribution of gene clusters putatively required for synthesis of sphingolipid metabolism inhibitors in phylogenetically diverse species of the filamentous fungus Fusarium.</title>
        <authorList>
            <person name="Kim H.-S."/>
            <person name="Busman M."/>
            <person name="Brown D.W."/>
            <person name="Divon H."/>
            <person name="Uhlig S."/>
            <person name="Proctor R.H."/>
        </authorList>
    </citation>
    <scope>NUCLEOTIDE SEQUENCE [LARGE SCALE GENOMIC DNA]</scope>
    <source>
        <strain evidence="8 9">NRRL 66235</strain>
    </source>
</reference>
<dbReference type="GO" id="GO:0016020">
    <property type="term" value="C:membrane"/>
    <property type="evidence" value="ECO:0007669"/>
    <property type="project" value="UniProtKB-SubCell"/>
</dbReference>
<dbReference type="GO" id="GO:0022857">
    <property type="term" value="F:transmembrane transporter activity"/>
    <property type="evidence" value="ECO:0007669"/>
    <property type="project" value="InterPro"/>
</dbReference>